<keyword evidence="4" id="KW-1185">Reference proteome</keyword>
<accession>A0A967E5X7</accession>
<dbReference type="InterPro" id="IPR036116">
    <property type="entry name" value="FN3_sf"/>
</dbReference>
<dbReference type="AlphaFoldDB" id="A0A967E5X7"/>
<evidence type="ECO:0000313" key="3">
    <source>
        <dbReference type="EMBL" id="NHF59897.1"/>
    </source>
</evidence>
<name>A0A967E5X7_9FLAO</name>
<feature type="chain" id="PRO_5037351013" evidence="1">
    <location>
        <begin position="22"/>
        <end position="404"/>
    </location>
</feature>
<dbReference type="Gene3D" id="2.60.40.10">
    <property type="entry name" value="Immunoglobulins"/>
    <property type="match status" value="3"/>
</dbReference>
<dbReference type="EMBL" id="VIKU02000003">
    <property type="protein sequence ID" value="NHF59897.1"/>
    <property type="molecule type" value="Genomic_DNA"/>
</dbReference>
<proteinExistence type="predicted"/>
<comment type="caution">
    <text evidence="3">The sequence shown here is derived from an EMBL/GenBank/DDBJ whole genome shotgun (WGS) entry which is preliminary data.</text>
</comment>
<dbReference type="SUPFAM" id="SSF49265">
    <property type="entry name" value="Fibronectin type III"/>
    <property type="match status" value="1"/>
</dbReference>
<evidence type="ECO:0000256" key="1">
    <source>
        <dbReference type="SAM" id="SignalP"/>
    </source>
</evidence>
<dbReference type="NCBIfam" id="TIGR04131">
    <property type="entry name" value="Bac_Flav_CTERM"/>
    <property type="match status" value="1"/>
</dbReference>
<dbReference type="Pfam" id="PF13585">
    <property type="entry name" value="CHU_C"/>
    <property type="match status" value="1"/>
</dbReference>
<organism evidence="3 4">
    <name type="scientific">Pelagihabitans pacificus</name>
    <dbReference type="NCBI Taxonomy" id="2696054"/>
    <lineage>
        <taxon>Bacteria</taxon>
        <taxon>Pseudomonadati</taxon>
        <taxon>Bacteroidota</taxon>
        <taxon>Flavobacteriia</taxon>
        <taxon>Flavobacteriales</taxon>
        <taxon>Flavobacteriaceae</taxon>
        <taxon>Pelagihabitans</taxon>
    </lineage>
</organism>
<gene>
    <name evidence="3" type="ORF">FK220_011135</name>
</gene>
<dbReference type="Proteomes" id="UP000707206">
    <property type="component" value="Unassembled WGS sequence"/>
</dbReference>
<protein>
    <submittedName>
        <fullName evidence="3">T9SS type B sorting domain-containing protein</fullName>
    </submittedName>
</protein>
<dbReference type="InterPro" id="IPR026341">
    <property type="entry name" value="T9SS_type_B"/>
</dbReference>
<dbReference type="PROSITE" id="PS50853">
    <property type="entry name" value="FN3"/>
    <property type="match status" value="1"/>
</dbReference>
<reference evidence="3" key="1">
    <citation type="submission" date="2019-07" db="EMBL/GenBank/DDBJ databases">
        <authorList>
            <person name="De-Chao Zhang Q."/>
        </authorList>
    </citation>
    <scope>NUCLEOTIDE SEQUENCE</scope>
    <source>
        <strain evidence="3">TP-CH-4</strain>
    </source>
</reference>
<evidence type="ECO:0000313" key="4">
    <source>
        <dbReference type="Proteomes" id="UP000707206"/>
    </source>
</evidence>
<dbReference type="InterPro" id="IPR003961">
    <property type="entry name" value="FN3_dom"/>
</dbReference>
<keyword evidence="1" id="KW-0732">Signal</keyword>
<evidence type="ECO:0000259" key="2">
    <source>
        <dbReference type="PROSITE" id="PS50853"/>
    </source>
</evidence>
<dbReference type="InterPro" id="IPR013783">
    <property type="entry name" value="Ig-like_fold"/>
</dbReference>
<feature type="domain" description="Fibronectin type-III" evidence="2">
    <location>
        <begin position="119"/>
        <end position="215"/>
    </location>
</feature>
<feature type="signal peptide" evidence="1">
    <location>
        <begin position="1"/>
        <end position="21"/>
    </location>
</feature>
<reference evidence="3" key="2">
    <citation type="submission" date="2020-03" db="EMBL/GenBank/DDBJ databases">
        <title>Flavobacteriaceae bacterium strain TP-CH-4, a member of the family Flavobacteriaceae isolated from a deep-sea seamount.</title>
        <authorList>
            <person name="Zhang D.-C."/>
        </authorList>
    </citation>
    <scope>NUCLEOTIDE SEQUENCE</scope>
    <source>
        <strain evidence="3">TP-CH-4</strain>
    </source>
</reference>
<sequence>MKMKKMVLLFLVPLQFALGQALDCTQLLSPANGDTNVPLTPTFEWNQASGATGYLLNVGTTQGGVEIFNERDLGNVVSFEFPQQLPPQSDIYVSIIPYNDTNRNDTCAEIFFTTAPRTVPSCTEIINPTDGDALVSVSANITWIRDFNANGYLMTIYEGDPNGILIWDKVDVGNGTNAQPPEFKPRTRYYVTIIPYNEFGEAPGCQPITFTTGDGLPPPDCAELILPESGSTEVPVDTNLAWAEVPGAESYILSVGTRPAGTDIVDNRDMGLSTTFELPNDLPQGTRIYVQIRTSEGLRESESCTPLFFDTFKPTTTALENSIPRFFTPNSDGTNDVWSVDSVEDLIVESVYIFDRYGKMLKQLAPGEGWNGTFNGRALPSGSYWYAVSVENYPKLKGHFLLKR</sequence>